<gene>
    <name evidence="7" type="ORF">SDC9_88721</name>
</gene>
<evidence type="ECO:0000313" key="7">
    <source>
        <dbReference type="EMBL" id="MPM42059.1"/>
    </source>
</evidence>
<dbReference type="InterPro" id="IPR029044">
    <property type="entry name" value="Nucleotide-diphossugar_trans"/>
</dbReference>
<dbReference type="PANTHER" id="PTHR43646:SF2">
    <property type="entry name" value="GLYCOSYLTRANSFERASE 2-LIKE DOMAIN-CONTAINING PROTEIN"/>
    <property type="match status" value="1"/>
</dbReference>
<dbReference type="CDD" id="cd00761">
    <property type="entry name" value="Glyco_tranf_GTA_type"/>
    <property type="match status" value="1"/>
</dbReference>
<proteinExistence type="predicted"/>
<keyword evidence="5" id="KW-0472">Membrane</keyword>
<evidence type="ECO:0000256" key="2">
    <source>
        <dbReference type="ARBA" id="ARBA00022475"/>
    </source>
</evidence>
<evidence type="ECO:0000256" key="4">
    <source>
        <dbReference type="ARBA" id="ARBA00022679"/>
    </source>
</evidence>
<dbReference type="PANTHER" id="PTHR43646">
    <property type="entry name" value="GLYCOSYLTRANSFERASE"/>
    <property type="match status" value="1"/>
</dbReference>
<dbReference type="GO" id="GO:0005886">
    <property type="term" value="C:plasma membrane"/>
    <property type="evidence" value="ECO:0007669"/>
    <property type="project" value="UniProtKB-SubCell"/>
</dbReference>
<dbReference type="Gene3D" id="3.90.550.10">
    <property type="entry name" value="Spore Coat Polysaccharide Biosynthesis Protein SpsA, Chain A"/>
    <property type="match status" value="1"/>
</dbReference>
<sequence length="286" mass="32565">MTKWYTKYLEVFEKPIDSIPEQTVNEVRKKLMALQSKEPVVSVVLIAHNEETHLLACLWSLCDNTCPVPMEILTVNNNSTDKTTEVLDRLGATWFDEKLKGPGHARQCGLNHAKGKYHICIDADTMYPPHYIETHLKELMKPEVACTFALWSFVPRKGESVWALRVYESLRDLHLRIQAVKRPELCVRGMVFGFKTEYGRQIGFRTDIIRGEDGSLALAMKPMGRLVFITSRKARALTSNSTLNADGSLLKSFTKRLIKACRGLGGIFTKKEKYEDQDDNLINKNT</sequence>
<feature type="domain" description="Glycosyltransferase 2-like" evidence="6">
    <location>
        <begin position="42"/>
        <end position="163"/>
    </location>
</feature>
<evidence type="ECO:0000256" key="3">
    <source>
        <dbReference type="ARBA" id="ARBA00022676"/>
    </source>
</evidence>
<protein>
    <recommendedName>
        <fullName evidence="6">Glycosyltransferase 2-like domain-containing protein</fullName>
    </recommendedName>
</protein>
<dbReference type="SUPFAM" id="SSF53448">
    <property type="entry name" value="Nucleotide-diphospho-sugar transferases"/>
    <property type="match status" value="1"/>
</dbReference>
<comment type="caution">
    <text evidence="7">The sequence shown here is derived from an EMBL/GenBank/DDBJ whole genome shotgun (WGS) entry which is preliminary data.</text>
</comment>
<name>A0A644ZM96_9ZZZZ</name>
<accession>A0A644ZM96</accession>
<keyword evidence="2" id="KW-1003">Cell membrane</keyword>
<evidence type="ECO:0000256" key="1">
    <source>
        <dbReference type="ARBA" id="ARBA00004236"/>
    </source>
</evidence>
<comment type="subcellular location">
    <subcellularLocation>
        <location evidence="1">Cell membrane</location>
    </subcellularLocation>
</comment>
<keyword evidence="4" id="KW-0808">Transferase</keyword>
<evidence type="ECO:0000259" key="6">
    <source>
        <dbReference type="Pfam" id="PF00535"/>
    </source>
</evidence>
<dbReference type="InterPro" id="IPR001173">
    <property type="entry name" value="Glyco_trans_2-like"/>
</dbReference>
<dbReference type="Pfam" id="PF00535">
    <property type="entry name" value="Glycos_transf_2"/>
    <property type="match status" value="1"/>
</dbReference>
<keyword evidence="3" id="KW-0328">Glycosyltransferase</keyword>
<dbReference type="AlphaFoldDB" id="A0A644ZM96"/>
<dbReference type="EMBL" id="VSSQ01009589">
    <property type="protein sequence ID" value="MPM42059.1"/>
    <property type="molecule type" value="Genomic_DNA"/>
</dbReference>
<dbReference type="GO" id="GO:0016757">
    <property type="term" value="F:glycosyltransferase activity"/>
    <property type="evidence" value="ECO:0007669"/>
    <property type="project" value="UniProtKB-KW"/>
</dbReference>
<reference evidence="7" key="1">
    <citation type="submission" date="2019-08" db="EMBL/GenBank/DDBJ databases">
        <authorList>
            <person name="Kucharzyk K."/>
            <person name="Murdoch R.W."/>
            <person name="Higgins S."/>
            <person name="Loffler F."/>
        </authorList>
    </citation>
    <scope>NUCLEOTIDE SEQUENCE</scope>
</reference>
<organism evidence="7">
    <name type="scientific">bioreactor metagenome</name>
    <dbReference type="NCBI Taxonomy" id="1076179"/>
    <lineage>
        <taxon>unclassified sequences</taxon>
        <taxon>metagenomes</taxon>
        <taxon>ecological metagenomes</taxon>
    </lineage>
</organism>
<evidence type="ECO:0000256" key="5">
    <source>
        <dbReference type="ARBA" id="ARBA00023136"/>
    </source>
</evidence>